<dbReference type="EMBL" id="DTMQ01000035">
    <property type="protein sequence ID" value="HGE99423.1"/>
    <property type="molecule type" value="Genomic_DNA"/>
</dbReference>
<accession>A0A7C3UPQ1</accession>
<organism evidence="1">
    <name type="scientific">candidate division WOR-3 bacterium</name>
    <dbReference type="NCBI Taxonomy" id="2052148"/>
    <lineage>
        <taxon>Bacteria</taxon>
        <taxon>Bacteria division WOR-3</taxon>
    </lineage>
</organism>
<proteinExistence type="predicted"/>
<comment type="caution">
    <text evidence="1">The sequence shown here is derived from an EMBL/GenBank/DDBJ whole genome shotgun (WGS) entry which is preliminary data.</text>
</comment>
<dbReference type="Pfam" id="PF20230">
    <property type="entry name" value="DUF6588"/>
    <property type="match status" value="1"/>
</dbReference>
<dbReference type="InterPro" id="IPR046495">
    <property type="entry name" value="DUF6588"/>
</dbReference>
<gene>
    <name evidence="1" type="ORF">ENX07_05060</name>
</gene>
<name>A0A7C3UPQ1_UNCW3</name>
<protein>
    <submittedName>
        <fullName evidence="1">Uncharacterized protein</fullName>
    </submittedName>
</protein>
<evidence type="ECO:0000313" key="1">
    <source>
        <dbReference type="EMBL" id="HGE99423.1"/>
    </source>
</evidence>
<reference evidence="1" key="1">
    <citation type="journal article" date="2020" name="mSystems">
        <title>Genome- and Community-Level Interaction Insights into Carbon Utilization and Element Cycling Functions of Hydrothermarchaeota in Hydrothermal Sediment.</title>
        <authorList>
            <person name="Zhou Z."/>
            <person name="Liu Y."/>
            <person name="Xu W."/>
            <person name="Pan J."/>
            <person name="Luo Z.H."/>
            <person name="Li M."/>
        </authorList>
    </citation>
    <scope>NUCLEOTIDE SEQUENCE [LARGE SCALE GENOMIC DNA]</scope>
    <source>
        <strain evidence="1">SpSt-906</strain>
    </source>
</reference>
<sequence length="311" mass="33933">MKKLSLIFIFAVFVLAGETPVDKIKSVSERLLSSYTQPLVNGFGVLSNTSLFHSASTHSLLGFDLSLKVSYLSIPKSARYFSDSVLACSLISGTDSLVFFNVFLESAPTIVGPTGKKPVPVPGNAVAIPKEIPGGLNLPGLLYLVPQLTVGLPFGSEILVRYIPFPFKGTKVNLYGFGLKENLNHFGLMKFLPVSISLGFAYQVFEIGDILKTTNLSFNLIAGKMVLLLEPTVGLGYERTKVNFNYQFKYKVPSLSGEIEKTEAVKVSFSGENRFRLAFGCGLRLGLVFFHLGYEKALYPTFALTGGLTIR</sequence>
<dbReference type="AlphaFoldDB" id="A0A7C3UPQ1"/>